<evidence type="ECO:0000256" key="1">
    <source>
        <dbReference type="ARBA" id="ARBA00023015"/>
    </source>
</evidence>
<keyword evidence="6" id="KW-1185">Reference proteome</keyword>
<dbReference type="InterPro" id="IPR009057">
    <property type="entry name" value="Homeodomain-like_sf"/>
</dbReference>
<evidence type="ECO:0000259" key="4">
    <source>
        <dbReference type="Pfam" id="PF00440"/>
    </source>
</evidence>
<gene>
    <name evidence="5" type="ORF">FHR34_007175</name>
</gene>
<dbReference type="Pfam" id="PF00440">
    <property type="entry name" value="TetR_N"/>
    <property type="match status" value="1"/>
</dbReference>
<protein>
    <submittedName>
        <fullName evidence="5">AcrR family transcriptional regulator</fullName>
    </submittedName>
</protein>
<dbReference type="SUPFAM" id="SSF46689">
    <property type="entry name" value="Homeodomain-like"/>
    <property type="match status" value="1"/>
</dbReference>
<dbReference type="GO" id="GO:0003700">
    <property type="term" value="F:DNA-binding transcription factor activity"/>
    <property type="evidence" value="ECO:0007669"/>
    <property type="project" value="TreeGrafter"/>
</dbReference>
<dbReference type="GO" id="GO:0000976">
    <property type="term" value="F:transcription cis-regulatory region binding"/>
    <property type="evidence" value="ECO:0007669"/>
    <property type="project" value="TreeGrafter"/>
</dbReference>
<dbReference type="InterPro" id="IPR001387">
    <property type="entry name" value="Cro/C1-type_HTH"/>
</dbReference>
<dbReference type="PANTHER" id="PTHR30055">
    <property type="entry name" value="HTH-TYPE TRANSCRIPTIONAL REGULATOR RUTR"/>
    <property type="match status" value="1"/>
</dbReference>
<dbReference type="InterPro" id="IPR001647">
    <property type="entry name" value="HTH_TetR"/>
</dbReference>
<dbReference type="Gene3D" id="1.10.357.10">
    <property type="entry name" value="Tetracycline Repressor, domain 2"/>
    <property type="match status" value="1"/>
</dbReference>
<dbReference type="InterPro" id="IPR036271">
    <property type="entry name" value="Tet_transcr_reg_TetR-rel_C_sf"/>
</dbReference>
<dbReference type="AlphaFoldDB" id="A0A7W7VZY1"/>
<name>A0A7W7VZY1_KITKI</name>
<dbReference type="EMBL" id="JACHJV010000002">
    <property type="protein sequence ID" value="MBB4928080.1"/>
    <property type="molecule type" value="Genomic_DNA"/>
</dbReference>
<evidence type="ECO:0000313" key="5">
    <source>
        <dbReference type="EMBL" id="MBB4928080.1"/>
    </source>
</evidence>
<dbReference type="Proteomes" id="UP000540506">
    <property type="component" value="Unassembled WGS sequence"/>
</dbReference>
<evidence type="ECO:0000313" key="6">
    <source>
        <dbReference type="Proteomes" id="UP000540506"/>
    </source>
</evidence>
<keyword evidence="1" id="KW-0805">Transcription regulation</keyword>
<keyword evidence="2" id="KW-0238">DNA-binding</keyword>
<dbReference type="SUPFAM" id="SSF48498">
    <property type="entry name" value="Tetracyclin repressor-like, C-terminal domain"/>
    <property type="match status" value="1"/>
</dbReference>
<keyword evidence="3" id="KW-0804">Transcription</keyword>
<dbReference type="PANTHER" id="PTHR30055:SF151">
    <property type="entry name" value="TRANSCRIPTIONAL REGULATORY PROTEIN"/>
    <property type="match status" value="1"/>
</dbReference>
<feature type="domain" description="HTH tetR-type" evidence="4">
    <location>
        <begin position="32"/>
        <end position="63"/>
    </location>
</feature>
<dbReference type="InterPro" id="IPR050109">
    <property type="entry name" value="HTH-type_TetR-like_transc_reg"/>
</dbReference>
<proteinExistence type="predicted"/>
<accession>A0A7W7VZY1</accession>
<comment type="caution">
    <text evidence="5">The sequence shown here is derived from an EMBL/GenBank/DDBJ whole genome shotgun (WGS) entry which is preliminary data.</text>
</comment>
<dbReference type="CDD" id="cd00093">
    <property type="entry name" value="HTH_XRE"/>
    <property type="match status" value="1"/>
</dbReference>
<reference evidence="5 6" key="1">
    <citation type="submission" date="2020-08" db="EMBL/GenBank/DDBJ databases">
        <title>Sequencing the genomes of 1000 actinobacteria strains.</title>
        <authorList>
            <person name="Klenk H.-P."/>
        </authorList>
    </citation>
    <scope>NUCLEOTIDE SEQUENCE [LARGE SCALE GENOMIC DNA]</scope>
    <source>
        <strain evidence="5 6">DSM 41654</strain>
    </source>
</reference>
<organism evidence="5 6">
    <name type="scientific">Kitasatospora kifunensis</name>
    <name type="common">Streptomyces kifunensis</name>
    <dbReference type="NCBI Taxonomy" id="58351"/>
    <lineage>
        <taxon>Bacteria</taxon>
        <taxon>Bacillati</taxon>
        <taxon>Actinomycetota</taxon>
        <taxon>Actinomycetes</taxon>
        <taxon>Kitasatosporales</taxon>
        <taxon>Streptomycetaceae</taxon>
        <taxon>Kitasatospora</taxon>
    </lineage>
</organism>
<evidence type="ECO:0000256" key="2">
    <source>
        <dbReference type="ARBA" id="ARBA00023125"/>
    </source>
</evidence>
<evidence type="ECO:0000256" key="3">
    <source>
        <dbReference type="ARBA" id="ARBA00023163"/>
    </source>
</evidence>
<sequence length="193" mass="21923">MDDAPTTRPRRGRPAQISRELIVDAAVSAGNLDTLTMRELAARLGVTHAALYRWVKNRDQLFDTINEVMVERILPAEGPQDRDWRPWLAHLAWGMHDQFLALPGYATRISRPHRHTTRTFGQLRSSIITAFTDAAVRPDLAEQSWYIFITSITSWLAVQEQPLDLGASAPRFELFLDTLLRGLPAREPGAERR</sequence>
<dbReference type="RefSeq" id="WP_184944994.1">
    <property type="nucleotide sequence ID" value="NZ_JACHJV010000002.1"/>
</dbReference>